<proteinExistence type="predicted"/>
<keyword evidence="4" id="KW-1185">Reference proteome</keyword>
<dbReference type="FunFam" id="1.20.80.10:FF:000017">
    <property type="entry name" value="Golgi resident protein GCP60"/>
    <property type="match status" value="1"/>
</dbReference>
<dbReference type="GO" id="GO:0000062">
    <property type="term" value="F:fatty-acyl-CoA binding"/>
    <property type="evidence" value="ECO:0007669"/>
    <property type="project" value="InterPro"/>
</dbReference>
<reference evidence="3 4" key="1">
    <citation type="submission" date="2021-06" db="EMBL/GenBank/DDBJ databases">
        <title>Caerostris extrusa draft genome.</title>
        <authorList>
            <person name="Kono N."/>
            <person name="Arakawa K."/>
        </authorList>
    </citation>
    <scope>NUCLEOTIDE SEQUENCE [LARGE SCALE GENOMIC DNA]</scope>
</reference>
<evidence type="ECO:0000313" key="4">
    <source>
        <dbReference type="Proteomes" id="UP001054945"/>
    </source>
</evidence>
<feature type="domain" description="ACB" evidence="2">
    <location>
        <begin position="50"/>
        <end position="141"/>
    </location>
</feature>
<dbReference type="InterPro" id="IPR014352">
    <property type="entry name" value="FERM/acyl-CoA-bd_prot_sf"/>
</dbReference>
<feature type="region of interest" description="Disordered" evidence="1">
    <location>
        <begin position="162"/>
        <end position="183"/>
    </location>
</feature>
<dbReference type="PROSITE" id="PS51228">
    <property type="entry name" value="ACB_2"/>
    <property type="match status" value="1"/>
</dbReference>
<organism evidence="3 4">
    <name type="scientific">Caerostris extrusa</name>
    <name type="common">Bark spider</name>
    <name type="synonym">Caerostris bankana</name>
    <dbReference type="NCBI Taxonomy" id="172846"/>
    <lineage>
        <taxon>Eukaryota</taxon>
        <taxon>Metazoa</taxon>
        <taxon>Ecdysozoa</taxon>
        <taxon>Arthropoda</taxon>
        <taxon>Chelicerata</taxon>
        <taxon>Arachnida</taxon>
        <taxon>Araneae</taxon>
        <taxon>Araneomorphae</taxon>
        <taxon>Entelegynae</taxon>
        <taxon>Araneoidea</taxon>
        <taxon>Araneidae</taxon>
        <taxon>Caerostris</taxon>
    </lineage>
</organism>
<sequence>MATAVNSDLNDNDCNQNNLSTSLNETNKTIAYNGNCKDPQDEFLATGFTVDELYALSTTFLKEKEGKAFHISYKDKLSLVAFSKQVKNGKFIEEKSAPVGYLDVIGRDRRQAWQALGDMSEKSAKAGFISLLNNICPLFHPFVMAHKCDLEEKERRRLAEEERKRKEAEEEEQMRLEEEKFRSEEEARLKQEKERIKQNQQKELCERSAGRFDNGSKLHQIDVMENENLLPYKRILIWCPGFYANDLELFKLHLDNREKVKEFLL</sequence>
<dbReference type="Proteomes" id="UP001054945">
    <property type="component" value="Unassembled WGS sequence"/>
</dbReference>
<protein>
    <submittedName>
        <fullName evidence="3">Golgi resident protein GCP60</fullName>
    </submittedName>
</protein>
<dbReference type="InterPro" id="IPR000582">
    <property type="entry name" value="Acyl-CoA-binding_protein"/>
</dbReference>
<dbReference type="PANTHER" id="PTHR22973:SF12">
    <property type="entry name" value="LD35087P"/>
    <property type="match status" value="1"/>
</dbReference>
<name>A0AAV4NI80_CAEEX</name>
<evidence type="ECO:0000313" key="3">
    <source>
        <dbReference type="EMBL" id="GIX84188.1"/>
    </source>
</evidence>
<dbReference type="GO" id="GO:0000139">
    <property type="term" value="C:Golgi membrane"/>
    <property type="evidence" value="ECO:0007669"/>
    <property type="project" value="TreeGrafter"/>
</dbReference>
<dbReference type="InterPro" id="IPR035984">
    <property type="entry name" value="Acyl-CoA-binding_sf"/>
</dbReference>
<dbReference type="Pfam" id="PF00887">
    <property type="entry name" value="ACBP"/>
    <property type="match status" value="1"/>
</dbReference>
<gene>
    <name evidence="3" type="primary">ACBD3</name>
    <name evidence="3" type="ORF">CEXT_499671</name>
</gene>
<dbReference type="SUPFAM" id="SSF47027">
    <property type="entry name" value="Acyl-CoA binding protein"/>
    <property type="match status" value="1"/>
</dbReference>
<evidence type="ECO:0000256" key="1">
    <source>
        <dbReference type="SAM" id="MobiDB-lite"/>
    </source>
</evidence>
<dbReference type="EMBL" id="BPLR01020939">
    <property type="protein sequence ID" value="GIX84188.1"/>
    <property type="molecule type" value="Genomic_DNA"/>
</dbReference>
<accession>A0AAV4NI80</accession>
<dbReference type="Gene3D" id="1.20.80.10">
    <property type="match status" value="1"/>
</dbReference>
<dbReference type="PANTHER" id="PTHR22973">
    <property type="entry name" value="LD35087P"/>
    <property type="match status" value="1"/>
</dbReference>
<dbReference type="AlphaFoldDB" id="A0AAV4NI80"/>
<comment type="caution">
    <text evidence="3">The sequence shown here is derived from an EMBL/GenBank/DDBJ whole genome shotgun (WGS) entry which is preliminary data.</text>
</comment>
<evidence type="ECO:0000259" key="2">
    <source>
        <dbReference type="PROSITE" id="PS51228"/>
    </source>
</evidence>
<dbReference type="InterPro" id="IPR052269">
    <property type="entry name" value="Golgi-PI4KB_interaction"/>
</dbReference>